<keyword evidence="7" id="KW-0547">Nucleotide-binding</keyword>
<evidence type="ECO:0000256" key="10">
    <source>
        <dbReference type="ARBA" id="ARBA00022840"/>
    </source>
</evidence>
<dbReference type="SMART" id="SM00491">
    <property type="entry name" value="HELICc2"/>
    <property type="match status" value="1"/>
</dbReference>
<dbReference type="GO" id="GO:0016818">
    <property type="term" value="F:hydrolase activity, acting on acid anhydrides, in phosphorus-containing anhydrides"/>
    <property type="evidence" value="ECO:0007669"/>
    <property type="project" value="InterPro"/>
</dbReference>
<keyword evidence="10" id="KW-0067">ATP-binding</keyword>
<dbReference type="InterPro" id="IPR014013">
    <property type="entry name" value="Helic_SF1/SF2_ATP-bd_DinG/Rad3"/>
</dbReference>
<dbReference type="GO" id="GO:0005524">
    <property type="term" value="F:ATP binding"/>
    <property type="evidence" value="ECO:0007669"/>
    <property type="project" value="UniProtKB-KW"/>
</dbReference>
<dbReference type="NCBIfam" id="TIGR00604">
    <property type="entry name" value="rad3"/>
    <property type="match status" value="1"/>
</dbReference>
<dbReference type="Pfam" id="PF06733">
    <property type="entry name" value="DEAD_2"/>
    <property type="match status" value="1"/>
</dbReference>
<protein>
    <recommendedName>
        <fullName evidence="5">ATP-dependent DNA helicase CHL1</fullName>
        <ecNumber evidence="17">5.6.2.3</ecNumber>
    </recommendedName>
    <alternativeName>
        <fullName evidence="4">ATP-dependent DNA helicase chl1</fullName>
    </alternativeName>
    <alternativeName>
        <fullName evidence="16">Chromosome loss protein 1</fullName>
    </alternativeName>
    <alternativeName>
        <fullName evidence="18 19">DNA 5'-3' helicase CHL1</fullName>
    </alternativeName>
</protein>
<sequence length="866" mass="96721">MSLRLPTPTEFPAFPFKPYDIQSDLMRQVYDSIEDHKVAIMESPTGTGKTLSLLCSSLTWLKDEQCRARNGKLNLPGASDAAPDWVLVQTIDRRRRQLEAEEIEYAQRLADARKREAQLRRLARGHVRKKPGGDEEAAFLPDGDADEETSNISPAVLALMRKLQQGPASQDSEKEPTCTKIYYASRTHSQLSQVLHELHKLKIKLNVALPDASEAHQSRAPGKRPATVIDEDENVEGIGPRAVSLGSRKQLCIHERLREKVGDLDEACRQMLGEKGKKRCPHLPTVEEETRMLDLRDQILATPKDVEDLLLIGQAADVCPYFGSRRAIPQAQLVLLPYNLLLQKTAREALGIDLTNQVVIIDEGHNLTSTLLSLSTTRLPIRTLLNARHQLSIYMSRFRNRLSTMHSLHLKRLMNLLDALAKYAEEWRDEQLKPKADQGRRRPDIEVMTSGELMQKLGRKAEGINLLEVEKYLRESKIARKISGYSVKELEKAAGQDKVKLTKIARLANTTPPLHAVESFIMALTTASEDGRVTFSMVDGQVEIKYQHLNPATHFQEVIEVARSVILAGGTMSPMSDVMNQLFSGLPKERLVTFSCGHIIPESNLQTLVMRKGPRGGELQFKFQQRGDDAVLAELGQILLNFASIVPAGMVVFVPSYGFLHAVTEKWKTGGVLDKLNAKKKVFFEPQDSTQVETVLRDYAATIRSPSEQEGKKRGALLFAVVGAKLSEGLNFTDDLARAVIIVGLPFANLGSPELKERMSYVNRLEQRRLAAGGTRLPGAKDAGTELYENMCMNAVNQSIAGRAIRHRGDWAALILVDCRYASPRIREKLPKWIESGTIITETFGQAMKELGKFYRNKREAVPTTG</sequence>
<dbReference type="GO" id="GO:0043139">
    <property type="term" value="F:5'-3' DNA helicase activity"/>
    <property type="evidence" value="ECO:0007669"/>
    <property type="project" value="UniProtKB-EC"/>
</dbReference>
<evidence type="ECO:0000256" key="19">
    <source>
        <dbReference type="ARBA" id="ARBA00045008"/>
    </source>
</evidence>
<feature type="domain" description="Helicase ATP-binding" evidence="23">
    <location>
        <begin position="8"/>
        <end position="412"/>
    </location>
</feature>
<reference evidence="24 25" key="1">
    <citation type="journal article" date="2019" name="Nat. Ecol. Evol.">
        <title>Megaphylogeny resolves global patterns of mushroom evolution.</title>
        <authorList>
            <person name="Varga T."/>
            <person name="Krizsan K."/>
            <person name="Foldi C."/>
            <person name="Dima B."/>
            <person name="Sanchez-Garcia M."/>
            <person name="Sanchez-Ramirez S."/>
            <person name="Szollosi G.J."/>
            <person name="Szarkandi J.G."/>
            <person name="Papp V."/>
            <person name="Albert L."/>
            <person name="Andreopoulos W."/>
            <person name="Angelini C."/>
            <person name="Antonin V."/>
            <person name="Barry K.W."/>
            <person name="Bougher N.L."/>
            <person name="Buchanan P."/>
            <person name="Buyck B."/>
            <person name="Bense V."/>
            <person name="Catcheside P."/>
            <person name="Chovatia M."/>
            <person name="Cooper J."/>
            <person name="Damon W."/>
            <person name="Desjardin D."/>
            <person name="Finy P."/>
            <person name="Geml J."/>
            <person name="Haridas S."/>
            <person name="Hughes K."/>
            <person name="Justo A."/>
            <person name="Karasinski D."/>
            <person name="Kautmanova I."/>
            <person name="Kiss B."/>
            <person name="Kocsube S."/>
            <person name="Kotiranta H."/>
            <person name="LaButti K.M."/>
            <person name="Lechner B.E."/>
            <person name="Liimatainen K."/>
            <person name="Lipzen A."/>
            <person name="Lukacs Z."/>
            <person name="Mihaltcheva S."/>
            <person name="Morgado L.N."/>
            <person name="Niskanen T."/>
            <person name="Noordeloos M.E."/>
            <person name="Ohm R.A."/>
            <person name="Ortiz-Santana B."/>
            <person name="Ovrebo C."/>
            <person name="Racz N."/>
            <person name="Riley R."/>
            <person name="Savchenko A."/>
            <person name="Shiryaev A."/>
            <person name="Soop K."/>
            <person name="Spirin V."/>
            <person name="Szebenyi C."/>
            <person name="Tomsovsky M."/>
            <person name="Tulloss R.E."/>
            <person name="Uehling J."/>
            <person name="Grigoriev I.V."/>
            <person name="Vagvolgyi C."/>
            <person name="Papp T."/>
            <person name="Martin F.M."/>
            <person name="Miettinen O."/>
            <person name="Hibbett D.S."/>
            <person name="Nagy L.G."/>
        </authorList>
    </citation>
    <scope>NUCLEOTIDE SEQUENCE [LARGE SCALE GENOMIC DNA]</scope>
    <source>
        <strain evidence="24 25">HHB13444</strain>
    </source>
</reference>
<evidence type="ECO:0000256" key="22">
    <source>
        <dbReference type="SAM" id="MobiDB-lite"/>
    </source>
</evidence>
<dbReference type="PROSITE" id="PS51193">
    <property type="entry name" value="HELICASE_ATP_BIND_2"/>
    <property type="match status" value="1"/>
</dbReference>
<keyword evidence="12" id="KW-0411">Iron-sulfur</keyword>
<evidence type="ECO:0000256" key="21">
    <source>
        <dbReference type="ARBA" id="ARBA00048954"/>
    </source>
</evidence>
<evidence type="ECO:0000256" key="5">
    <source>
        <dbReference type="ARBA" id="ARBA00017386"/>
    </source>
</evidence>
<organism evidence="24 25">
    <name type="scientific">Polyporus arcularius HHB13444</name>
    <dbReference type="NCBI Taxonomy" id="1314778"/>
    <lineage>
        <taxon>Eukaryota</taxon>
        <taxon>Fungi</taxon>
        <taxon>Dikarya</taxon>
        <taxon>Basidiomycota</taxon>
        <taxon>Agaricomycotina</taxon>
        <taxon>Agaricomycetes</taxon>
        <taxon>Polyporales</taxon>
        <taxon>Polyporaceae</taxon>
        <taxon>Polyporus</taxon>
    </lineage>
</organism>
<dbReference type="STRING" id="1314778.A0A5C3NWW1"/>
<dbReference type="InterPro" id="IPR006555">
    <property type="entry name" value="ATP-dep_Helicase_C"/>
</dbReference>
<dbReference type="AlphaFoldDB" id="A0A5C3NWW1"/>
<dbReference type="Pfam" id="PF13307">
    <property type="entry name" value="Helicase_C_2"/>
    <property type="match status" value="1"/>
</dbReference>
<keyword evidence="8" id="KW-0378">Hydrolase</keyword>
<evidence type="ECO:0000256" key="7">
    <source>
        <dbReference type="ARBA" id="ARBA00022741"/>
    </source>
</evidence>
<feature type="region of interest" description="Disordered" evidence="22">
    <location>
        <begin position="127"/>
        <end position="148"/>
    </location>
</feature>
<evidence type="ECO:0000256" key="9">
    <source>
        <dbReference type="ARBA" id="ARBA00022806"/>
    </source>
</evidence>
<dbReference type="InterPro" id="IPR006554">
    <property type="entry name" value="Helicase-like_DEXD_c2"/>
</dbReference>
<comment type="catalytic activity">
    <reaction evidence="21">
        <text>ATP + H2O = ADP + phosphate + H(+)</text>
        <dbReference type="Rhea" id="RHEA:13065"/>
        <dbReference type="ChEBI" id="CHEBI:15377"/>
        <dbReference type="ChEBI" id="CHEBI:15378"/>
        <dbReference type="ChEBI" id="CHEBI:30616"/>
        <dbReference type="ChEBI" id="CHEBI:43474"/>
        <dbReference type="ChEBI" id="CHEBI:456216"/>
        <dbReference type="EC" id="5.6.2.3"/>
    </reaction>
</comment>
<dbReference type="InterPro" id="IPR027417">
    <property type="entry name" value="P-loop_NTPase"/>
</dbReference>
<evidence type="ECO:0000313" key="24">
    <source>
        <dbReference type="EMBL" id="TFK80808.1"/>
    </source>
</evidence>
<dbReference type="InParanoid" id="A0A5C3NWW1"/>
<evidence type="ECO:0000256" key="2">
    <source>
        <dbReference type="ARBA" id="ARBA00004123"/>
    </source>
</evidence>
<evidence type="ECO:0000256" key="8">
    <source>
        <dbReference type="ARBA" id="ARBA00022801"/>
    </source>
</evidence>
<evidence type="ECO:0000256" key="15">
    <source>
        <dbReference type="ARBA" id="ARBA00023306"/>
    </source>
</evidence>
<evidence type="ECO:0000256" key="12">
    <source>
        <dbReference type="ARBA" id="ARBA00023014"/>
    </source>
</evidence>
<evidence type="ECO:0000259" key="23">
    <source>
        <dbReference type="PROSITE" id="PS51193"/>
    </source>
</evidence>
<evidence type="ECO:0000256" key="18">
    <source>
        <dbReference type="ARBA" id="ARBA00044998"/>
    </source>
</evidence>
<dbReference type="InterPro" id="IPR045028">
    <property type="entry name" value="DinG/Rad3-like"/>
</dbReference>
<dbReference type="SMART" id="SM00488">
    <property type="entry name" value="DEXDc2"/>
    <property type="match status" value="1"/>
</dbReference>
<keyword evidence="9 24" id="KW-0347">Helicase</keyword>
<gene>
    <name evidence="24" type="ORF">K466DRAFT_503236</name>
</gene>
<dbReference type="CDD" id="cd18788">
    <property type="entry name" value="SF2_C_XPD"/>
    <property type="match status" value="1"/>
</dbReference>
<dbReference type="FunFam" id="3.40.50.300:FF:001372">
    <property type="entry name" value="ATP-dependent DNA helicase chl1"/>
    <property type="match status" value="1"/>
</dbReference>
<proteinExistence type="inferred from homology"/>
<dbReference type="FunCoup" id="A0A5C3NWW1">
    <property type="interactions" value="747"/>
</dbReference>
<dbReference type="GO" id="GO:0005634">
    <property type="term" value="C:nucleus"/>
    <property type="evidence" value="ECO:0007669"/>
    <property type="project" value="UniProtKB-SubCell"/>
</dbReference>
<dbReference type="GO" id="GO:0006139">
    <property type="term" value="P:nucleobase-containing compound metabolic process"/>
    <property type="evidence" value="ECO:0007669"/>
    <property type="project" value="InterPro"/>
</dbReference>
<evidence type="ECO:0000256" key="14">
    <source>
        <dbReference type="ARBA" id="ARBA00023242"/>
    </source>
</evidence>
<comment type="cofactor">
    <cofactor evidence="1">
        <name>[4Fe-4S] cluster</name>
        <dbReference type="ChEBI" id="CHEBI:49883"/>
    </cofactor>
</comment>
<evidence type="ECO:0000256" key="4">
    <source>
        <dbReference type="ARBA" id="ARBA00016387"/>
    </source>
</evidence>
<comment type="subcellular location">
    <subcellularLocation>
        <location evidence="2">Nucleus</location>
    </subcellularLocation>
</comment>
<dbReference type="GO" id="GO:0034085">
    <property type="term" value="P:establishment of sister chromatid cohesion"/>
    <property type="evidence" value="ECO:0007669"/>
    <property type="project" value="TreeGrafter"/>
</dbReference>
<name>A0A5C3NWW1_9APHY</name>
<evidence type="ECO:0000256" key="20">
    <source>
        <dbReference type="ARBA" id="ARBA00045702"/>
    </source>
</evidence>
<evidence type="ECO:0000256" key="1">
    <source>
        <dbReference type="ARBA" id="ARBA00001966"/>
    </source>
</evidence>
<keyword evidence="13" id="KW-0413">Isomerase</keyword>
<comment type="similarity">
    <text evidence="3">Belongs to the DEAD box helicase family. DEAH subfamily. DDX11/CHL1 sub-subfamily.</text>
</comment>
<dbReference type="InterPro" id="IPR010614">
    <property type="entry name" value="RAD3-like_helicase_DEAD"/>
</dbReference>
<keyword evidence="14" id="KW-0539">Nucleus</keyword>
<dbReference type="PANTHER" id="PTHR11472:SF41">
    <property type="entry name" value="ATP-DEPENDENT DNA HELICASE DDX11-RELATED"/>
    <property type="match status" value="1"/>
</dbReference>
<keyword evidence="11" id="KW-0408">Iron</keyword>
<dbReference type="EC" id="5.6.2.3" evidence="17"/>
<dbReference type="Gene3D" id="3.40.50.300">
    <property type="entry name" value="P-loop containing nucleotide triphosphate hydrolases"/>
    <property type="match status" value="3"/>
</dbReference>
<comment type="function">
    <text evidence="20">ATP-dependent DNA helicase important for chromosome transmission and normal cell cycle progression in G(2)/M. May have a role in changing DNA topology to allow the loading of proteins involved in maintaining sister chromatid cohesion in the vicinity of the centromeres. Has a specific role in chromosome segregation during meiosis II.</text>
</comment>
<evidence type="ECO:0000313" key="25">
    <source>
        <dbReference type="Proteomes" id="UP000308197"/>
    </source>
</evidence>
<evidence type="ECO:0000256" key="17">
    <source>
        <dbReference type="ARBA" id="ARBA00044969"/>
    </source>
</evidence>
<keyword evidence="15" id="KW-0131">Cell cycle</keyword>
<evidence type="ECO:0000256" key="3">
    <source>
        <dbReference type="ARBA" id="ARBA00008435"/>
    </source>
</evidence>
<dbReference type="PANTHER" id="PTHR11472">
    <property type="entry name" value="DNA REPAIR DEAD HELICASE RAD3/XP-D SUBFAMILY MEMBER"/>
    <property type="match status" value="1"/>
</dbReference>
<keyword evidence="25" id="KW-1185">Reference proteome</keyword>
<evidence type="ECO:0000256" key="13">
    <source>
        <dbReference type="ARBA" id="ARBA00023235"/>
    </source>
</evidence>
<evidence type="ECO:0000256" key="11">
    <source>
        <dbReference type="ARBA" id="ARBA00023004"/>
    </source>
</evidence>
<dbReference type="EMBL" id="ML211703">
    <property type="protein sequence ID" value="TFK80808.1"/>
    <property type="molecule type" value="Genomic_DNA"/>
</dbReference>
<dbReference type="GO" id="GO:0051536">
    <property type="term" value="F:iron-sulfur cluster binding"/>
    <property type="evidence" value="ECO:0007669"/>
    <property type="project" value="UniProtKB-KW"/>
</dbReference>
<dbReference type="GO" id="GO:0003677">
    <property type="term" value="F:DNA binding"/>
    <property type="evidence" value="ECO:0007669"/>
    <property type="project" value="InterPro"/>
</dbReference>
<dbReference type="SUPFAM" id="SSF52540">
    <property type="entry name" value="P-loop containing nucleoside triphosphate hydrolases"/>
    <property type="match status" value="1"/>
</dbReference>
<keyword evidence="6" id="KW-0479">Metal-binding</keyword>
<accession>A0A5C3NWW1</accession>
<dbReference type="InterPro" id="IPR013020">
    <property type="entry name" value="Rad3/Chl1-like"/>
</dbReference>
<evidence type="ECO:0000256" key="16">
    <source>
        <dbReference type="ARBA" id="ARBA00029709"/>
    </source>
</evidence>
<evidence type="ECO:0000256" key="6">
    <source>
        <dbReference type="ARBA" id="ARBA00022723"/>
    </source>
</evidence>
<dbReference type="GO" id="GO:0046872">
    <property type="term" value="F:metal ion binding"/>
    <property type="evidence" value="ECO:0007669"/>
    <property type="project" value="UniProtKB-KW"/>
</dbReference>
<dbReference type="Proteomes" id="UP000308197">
    <property type="component" value="Unassembled WGS sequence"/>
</dbReference>